<accession>A0AAV8W7B6</accession>
<protein>
    <submittedName>
        <fullName evidence="3">Uncharacterized protein</fullName>
    </submittedName>
</protein>
<reference evidence="3 4" key="1">
    <citation type="journal article" date="2023" name="Insect Mol. Biol.">
        <title>Genome sequencing provides insights into the evolution of gene families encoding plant cell wall-degrading enzymes in longhorned beetles.</title>
        <authorList>
            <person name="Shin N.R."/>
            <person name="Okamura Y."/>
            <person name="Kirsch R."/>
            <person name="Pauchet Y."/>
        </authorList>
    </citation>
    <scope>NUCLEOTIDE SEQUENCE [LARGE SCALE GENOMIC DNA]</scope>
    <source>
        <strain evidence="3">EAD_L_NR</strain>
    </source>
</reference>
<feature type="chain" id="PRO_5043574979" evidence="2">
    <location>
        <begin position="18"/>
        <end position="161"/>
    </location>
</feature>
<name>A0AAV8W7B6_9CUCU</name>
<evidence type="ECO:0000256" key="2">
    <source>
        <dbReference type="SAM" id="SignalP"/>
    </source>
</evidence>
<evidence type="ECO:0000256" key="1">
    <source>
        <dbReference type="SAM" id="MobiDB-lite"/>
    </source>
</evidence>
<gene>
    <name evidence="3" type="ORF">NQ315_008666</name>
</gene>
<evidence type="ECO:0000313" key="4">
    <source>
        <dbReference type="Proteomes" id="UP001159042"/>
    </source>
</evidence>
<evidence type="ECO:0000313" key="3">
    <source>
        <dbReference type="EMBL" id="KAJ8922027.1"/>
    </source>
</evidence>
<keyword evidence="2" id="KW-0732">Signal</keyword>
<feature type="signal peptide" evidence="2">
    <location>
        <begin position="1"/>
        <end position="17"/>
    </location>
</feature>
<feature type="region of interest" description="Disordered" evidence="1">
    <location>
        <begin position="59"/>
        <end position="98"/>
    </location>
</feature>
<organism evidence="3 4">
    <name type="scientific">Exocentrus adspersus</name>
    <dbReference type="NCBI Taxonomy" id="1586481"/>
    <lineage>
        <taxon>Eukaryota</taxon>
        <taxon>Metazoa</taxon>
        <taxon>Ecdysozoa</taxon>
        <taxon>Arthropoda</taxon>
        <taxon>Hexapoda</taxon>
        <taxon>Insecta</taxon>
        <taxon>Pterygota</taxon>
        <taxon>Neoptera</taxon>
        <taxon>Endopterygota</taxon>
        <taxon>Coleoptera</taxon>
        <taxon>Polyphaga</taxon>
        <taxon>Cucujiformia</taxon>
        <taxon>Chrysomeloidea</taxon>
        <taxon>Cerambycidae</taxon>
        <taxon>Lamiinae</taxon>
        <taxon>Acanthocinini</taxon>
        <taxon>Exocentrus</taxon>
    </lineage>
</organism>
<dbReference type="EMBL" id="JANEYG010000008">
    <property type="protein sequence ID" value="KAJ8922027.1"/>
    <property type="molecule type" value="Genomic_DNA"/>
</dbReference>
<sequence length="161" mass="18087">MFTFASVFVALVVVVSAEPPVRENSRFTKQAPGAFQPILLRPLAGQFVVLEQLQSATPEVPQVDPLGEARNATEAGSSRNSTEEVETSTPGARRSEKLTQGNNEGIYYIYHPNGLLQRVTYATKDDVERMAFSARLRYENVEPIREPIYTYDPETYVFKRV</sequence>
<comment type="caution">
    <text evidence="3">The sequence shown here is derived from an EMBL/GenBank/DDBJ whole genome shotgun (WGS) entry which is preliminary data.</text>
</comment>
<dbReference type="Proteomes" id="UP001159042">
    <property type="component" value="Unassembled WGS sequence"/>
</dbReference>
<proteinExistence type="predicted"/>
<dbReference type="AlphaFoldDB" id="A0AAV8W7B6"/>
<keyword evidence="4" id="KW-1185">Reference proteome</keyword>